<gene>
    <name evidence="3" type="ORF">Q757_01760</name>
</gene>
<keyword evidence="1" id="KW-0378">Hydrolase</keyword>
<dbReference type="Gene3D" id="3.40.50.1820">
    <property type="entry name" value="alpha/beta hydrolase"/>
    <property type="match status" value="1"/>
</dbReference>
<evidence type="ECO:0000313" key="4">
    <source>
        <dbReference type="Proteomes" id="UP000030023"/>
    </source>
</evidence>
<name>A0ABR4XSK2_9LACO</name>
<sequence length="294" mass="34089">MIETDKLKKMAIEWGQADDKRDQGLDAHPDDISRQDNISYGNFGQDSLLDIYRPKKLRNKILPTIISVHGGGYFYGDKERYQYYCLALARYGFVVINFNYRLAPEYPYPAAIDDVAGLIDWLDQNADEYLLDRKNFFVVGDSAGGQLAEQYLTIYSSRNYRDLFSFKKPHFHISAAALNSGVYFLDEDKTITGPLKAYFDKHAVNDLGEQLKVENFITKEFPPVYVATAVDDFLKEKGVSLDRFLEQKNIEHQFKIYGDEQHRRGHVFHLDQHDKLAKECNDAEIEFFLKHIDK</sequence>
<dbReference type="EMBL" id="AXCV01000043">
    <property type="protein sequence ID" value="KGO32309.1"/>
    <property type="molecule type" value="Genomic_DNA"/>
</dbReference>
<evidence type="ECO:0000313" key="3">
    <source>
        <dbReference type="EMBL" id="KGO32309.1"/>
    </source>
</evidence>
<proteinExistence type="predicted"/>
<reference evidence="3 4" key="1">
    <citation type="journal article" date="2014" name="Antonie Van Leeuwenhoek">
        <title>Oenococcus alcoholitolerans sp. nov., a lactic acid bacteria isolated from cachaca and ethanol fermentation processes.</title>
        <authorList>
            <person name="Badotti F."/>
            <person name="Moreira A.P."/>
            <person name="Tonon L.A."/>
            <person name="de Lucena B.T."/>
            <person name="Gomes Fde C."/>
            <person name="Kruger R."/>
            <person name="Thompson C.C."/>
            <person name="de Morais M.A.Jr."/>
            <person name="Rosa C.A."/>
            <person name="Thompson F.L."/>
        </authorList>
    </citation>
    <scope>NUCLEOTIDE SEQUENCE [LARGE SCALE GENOMIC DNA]</scope>
    <source>
        <strain evidence="3 4">UFRJ-M7.2.18</strain>
    </source>
</reference>
<accession>A0ABR4XSK2</accession>
<dbReference type="InterPro" id="IPR029058">
    <property type="entry name" value="AB_hydrolase_fold"/>
</dbReference>
<feature type="domain" description="BD-FAE-like" evidence="2">
    <location>
        <begin position="49"/>
        <end position="228"/>
    </location>
</feature>
<keyword evidence="4" id="KW-1185">Reference proteome</keyword>
<dbReference type="SUPFAM" id="SSF53474">
    <property type="entry name" value="alpha/beta-Hydrolases"/>
    <property type="match status" value="1"/>
</dbReference>
<protein>
    <recommendedName>
        <fullName evidence="2">BD-FAE-like domain-containing protein</fullName>
    </recommendedName>
</protein>
<dbReference type="InterPro" id="IPR049492">
    <property type="entry name" value="BD-FAE-like_dom"/>
</dbReference>
<comment type="caution">
    <text evidence="3">The sequence shown here is derived from an EMBL/GenBank/DDBJ whole genome shotgun (WGS) entry which is preliminary data.</text>
</comment>
<dbReference type="Proteomes" id="UP000030023">
    <property type="component" value="Unassembled WGS sequence"/>
</dbReference>
<evidence type="ECO:0000259" key="2">
    <source>
        <dbReference type="Pfam" id="PF20434"/>
    </source>
</evidence>
<evidence type="ECO:0000256" key="1">
    <source>
        <dbReference type="ARBA" id="ARBA00022801"/>
    </source>
</evidence>
<organism evidence="3 4">
    <name type="scientific">Oenococcus alcoholitolerans</name>
    <dbReference type="NCBI Taxonomy" id="931074"/>
    <lineage>
        <taxon>Bacteria</taxon>
        <taxon>Bacillati</taxon>
        <taxon>Bacillota</taxon>
        <taxon>Bacilli</taxon>
        <taxon>Lactobacillales</taxon>
        <taxon>Lactobacillaceae</taxon>
        <taxon>Oenococcus</taxon>
    </lineage>
</organism>
<dbReference type="PANTHER" id="PTHR48081">
    <property type="entry name" value="AB HYDROLASE SUPERFAMILY PROTEIN C4A8.06C"/>
    <property type="match status" value="1"/>
</dbReference>
<dbReference type="Pfam" id="PF20434">
    <property type="entry name" value="BD-FAE"/>
    <property type="match status" value="1"/>
</dbReference>
<dbReference type="InterPro" id="IPR050300">
    <property type="entry name" value="GDXG_lipolytic_enzyme"/>
</dbReference>